<dbReference type="PIRSF" id="PIRSF020481">
    <property type="entry name" value="BAP"/>
    <property type="match status" value="1"/>
</dbReference>
<name>A0A0L8AAB4_9GAMM</name>
<feature type="domain" description="Baseplate J-like C-terminal" evidence="2">
    <location>
        <begin position="211"/>
        <end position="292"/>
    </location>
</feature>
<dbReference type="PANTHER" id="PTHR35862:SF1">
    <property type="entry name" value="FELS-2 PROPHAGE PROTEIN"/>
    <property type="match status" value="1"/>
</dbReference>
<dbReference type="OrthoDB" id="9793802at2"/>
<evidence type="ECO:0000259" key="1">
    <source>
        <dbReference type="Pfam" id="PF26078"/>
    </source>
</evidence>
<dbReference type="GeneID" id="86936532"/>
<dbReference type="EMBL" id="AJLO02000024">
    <property type="protein sequence ID" value="KOE99074.1"/>
    <property type="molecule type" value="Genomic_DNA"/>
</dbReference>
<organism evidence="3 4">
    <name type="scientific">Stenotrophomonas geniculata N1</name>
    <dbReference type="NCBI Taxonomy" id="1167641"/>
    <lineage>
        <taxon>Bacteria</taxon>
        <taxon>Pseudomonadati</taxon>
        <taxon>Pseudomonadota</taxon>
        <taxon>Gammaproteobacteria</taxon>
        <taxon>Lysobacterales</taxon>
        <taxon>Lysobacteraceae</taxon>
        <taxon>Stenotrophomonas</taxon>
    </lineage>
</organism>
<sequence length="298" mass="31873">MASGSFTSVNLSQLPAPAVIEVLDFETLFDESLTALQALDPTFDALLPSDPAFKILEVCTYLRLLDRQRVNDAARGVMLAYAVGSDLDQLAAIFGIGRQMLDPGKPQEGIPPRYESDEDFRRRIQLGPEGFSVAGPEGAYIFHALSADPRVLDASATSPSPGEVVVSVLSREADGTATQALLDAVEAKLSAADVRPLTDHVLVRTAAIINYAVTATLYTYAGPDSQVVLAEARSRLDRYIAESHRLGRDVTRSGLFAALHAEGVQRVEISSPAADVVVDRTQATYCTAVTLTHGGNDE</sequence>
<gene>
    <name evidence="3" type="ORF">W7K_11825</name>
</gene>
<dbReference type="PANTHER" id="PTHR35862">
    <property type="entry name" value="FELS-2 PROPHAGE PROTEIN"/>
    <property type="match status" value="1"/>
</dbReference>
<evidence type="ECO:0000259" key="2">
    <source>
        <dbReference type="Pfam" id="PF26079"/>
    </source>
</evidence>
<dbReference type="Pfam" id="PF26079">
    <property type="entry name" value="Baseplate_J_C"/>
    <property type="match status" value="1"/>
</dbReference>
<dbReference type="Proteomes" id="UP000036890">
    <property type="component" value="Unassembled WGS sequence"/>
</dbReference>
<comment type="caution">
    <text evidence="3">The sequence shown here is derived from an EMBL/GenBank/DDBJ whole genome shotgun (WGS) entry which is preliminary data.</text>
</comment>
<dbReference type="InterPro" id="IPR014507">
    <property type="entry name" value="Baseplate_assembly_J_pred"/>
</dbReference>
<dbReference type="Pfam" id="PF26078">
    <property type="entry name" value="Baseplate_J_M"/>
    <property type="match status" value="1"/>
</dbReference>
<dbReference type="AlphaFoldDB" id="A0A0L8AAB4"/>
<dbReference type="RefSeq" id="WP_010483779.1">
    <property type="nucleotide sequence ID" value="NZ_AJLO02000024.1"/>
</dbReference>
<proteinExistence type="predicted"/>
<evidence type="ECO:0000313" key="3">
    <source>
        <dbReference type="EMBL" id="KOE99074.1"/>
    </source>
</evidence>
<dbReference type="InterPro" id="IPR058530">
    <property type="entry name" value="Baseplate_J-like_C"/>
</dbReference>
<accession>A0A0L8AAB4</accession>
<dbReference type="InterPro" id="IPR058531">
    <property type="entry name" value="Baseplate_J_M"/>
</dbReference>
<protein>
    <submittedName>
        <fullName evidence="3">Baseplate assembly protein</fullName>
    </submittedName>
</protein>
<evidence type="ECO:0000313" key="4">
    <source>
        <dbReference type="Proteomes" id="UP000036890"/>
    </source>
</evidence>
<feature type="domain" description="Baseplate J-like central" evidence="1">
    <location>
        <begin position="133"/>
        <end position="204"/>
    </location>
</feature>
<reference evidence="3 4" key="1">
    <citation type="journal article" date="2012" name="J. Bacteriol.">
        <title>Genome sequence of a novel nicotine-degrading strain, Pseudomonas geniculata N1.</title>
        <authorList>
            <person name="Tang H."/>
            <person name="Yu H."/>
            <person name="Tai C."/>
            <person name="Huang K."/>
            <person name="Liu Y."/>
            <person name="Wang L."/>
            <person name="Yao Y."/>
            <person name="Wu G."/>
            <person name="Xu P."/>
        </authorList>
    </citation>
    <scope>NUCLEOTIDE SEQUENCE [LARGE SCALE GENOMIC DNA]</scope>
    <source>
        <strain evidence="3 4">N1</strain>
    </source>
</reference>
<dbReference type="InterPro" id="IPR052726">
    <property type="entry name" value="Phage_Baseplate_Hub"/>
</dbReference>